<reference evidence="1 2" key="1">
    <citation type="journal article" date="2019" name="Genome Biol. Evol.">
        <title>Insights into the evolution of the New World diploid cottons (Gossypium, subgenus Houzingenia) based on genome sequencing.</title>
        <authorList>
            <person name="Grover C.E."/>
            <person name="Arick M.A. 2nd"/>
            <person name="Thrash A."/>
            <person name="Conover J.L."/>
            <person name="Sanders W.S."/>
            <person name="Peterson D.G."/>
            <person name="Frelichowski J.E."/>
            <person name="Scheffler J.A."/>
            <person name="Scheffler B.E."/>
            <person name="Wendel J.F."/>
        </authorList>
    </citation>
    <scope>NUCLEOTIDE SEQUENCE [LARGE SCALE GENOMIC DNA]</scope>
    <source>
        <strain evidence="1">5</strain>
        <tissue evidence="1">Leaf</tissue>
    </source>
</reference>
<accession>A0A7J9CR81</accession>
<proteinExistence type="predicted"/>
<dbReference type="OrthoDB" id="1002671at2759"/>
<protein>
    <submittedName>
        <fullName evidence="1">Uncharacterized protein</fullName>
    </submittedName>
</protein>
<dbReference type="Proteomes" id="UP000593579">
    <property type="component" value="Unassembled WGS sequence"/>
</dbReference>
<gene>
    <name evidence="1" type="ORF">Gogos_002371</name>
</gene>
<dbReference type="EMBL" id="JABEZY010000012">
    <property type="protein sequence ID" value="MBA0750999.1"/>
    <property type="molecule type" value="Genomic_DNA"/>
</dbReference>
<dbReference type="AlphaFoldDB" id="A0A7J9CR81"/>
<comment type="caution">
    <text evidence="1">The sequence shown here is derived from an EMBL/GenBank/DDBJ whole genome shotgun (WGS) entry which is preliminary data.</text>
</comment>
<organism evidence="1 2">
    <name type="scientific">Gossypium gossypioides</name>
    <name type="common">Mexican cotton</name>
    <name type="synonym">Selera gossypioides</name>
    <dbReference type="NCBI Taxonomy" id="34282"/>
    <lineage>
        <taxon>Eukaryota</taxon>
        <taxon>Viridiplantae</taxon>
        <taxon>Streptophyta</taxon>
        <taxon>Embryophyta</taxon>
        <taxon>Tracheophyta</taxon>
        <taxon>Spermatophyta</taxon>
        <taxon>Magnoliopsida</taxon>
        <taxon>eudicotyledons</taxon>
        <taxon>Gunneridae</taxon>
        <taxon>Pentapetalae</taxon>
        <taxon>rosids</taxon>
        <taxon>malvids</taxon>
        <taxon>Malvales</taxon>
        <taxon>Malvaceae</taxon>
        <taxon>Malvoideae</taxon>
        <taxon>Gossypium</taxon>
    </lineage>
</organism>
<sequence length="68" mass="7532">RIGFESSTFGNDSILGNYGLGISGTNVSKRRRAPTKTMLLVINDIVMSKNDSKKKGNRWEAMVKKARS</sequence>
<feature type="non-terminal residue" evidence="1">
    <location>
        <position position="1"/>
    </location>
</feature>
<evidence type="ECO:0000313" key="1">
    <source>
        <dbReference type="EMBL" id="MBA0750999.1"/>
    </source>
</evidence>
<evidence type="ECO:0000313" key="2">
    <source>
        <dbReference type="Proteomes" id="UP000593579"/>
    </source>
</evidence>
<keyword evidence="2" id="KW-1185">Reference proteome</keyword>
<name>A0A7J9CR81_GOSGO</name>